<proteinExistence type="predicted"/>
<dbReference type="AlphaFoldDB" id="A0A939BCR9"/>
<reference evidence="1" key="2">
    <citation type="journal article" date="2021" name="Sci. Rep.">
        <title>The distribution of antibiotic resistance genes in chicken gut microbiota commensals.</title>
        <authorList>
            <person name="Juricova H."/>
            <person name="Matiasovicova J."/>
            <person name="Kubasova T."/>
            <person name="Cejkova D."/>
            <person name="Rychlik I."/>
        </authorList>
    </citation>
    <scope>NUCLEOTIDE SEQUENCE</scope>
    <source>
        <strain evidence="1">An559</strain>
    </source>
</reference>
<gene>
    <name evidence="1" type="ORF">H6A12_04465</name>
</gene>
<evidence type="ECO:0000313" key="1">
    <source>
        <dbReference type="EMBL" id="MBM6920409.1"/>
    </source>
</evidence>
<name>A0A939BCR9_9FIRM</name>
<dbReference type="Proteomes" id="UP000774750">
    <property type="component" value="Unassembled WGS sequence"/>
</dbReference>
<evidence type="ECO:0000313" key="2">
    <source>
        <dbReference type="Proteomes" id="UP000774750"/>
    </source>
</evidence>
<sequence length="123" mass="14134">MDEIKIQTGWCDELCVQSRGCISILQETASALAGMRADVQTFDEETRQSFLKLHNRIEQTKERMERIESFLQSGIFTYERLERSLTMQAQQMTGGLLLSEPAQNQWAQMFYGEADIEDNTTGE</sequence>
<protein>
    <submittedName>
        <fullName evidence="1">Uncharacterized protein</fullName>
    </submittedName>
</protein>
<comment type="caution">
    <text evidence="1">The sequence shown here is derived from an EMBL/GenBank/DDBJ whole genome shotgun (WGS) entry which is preliminary data.</text>
</comment>
<dbReference type="RefSeq" id="WP_204445225.1">
    <property type="nucleotide sequence ID" value="NZ_JACJKY010000005.1"/>
</dbReference>
<reference evidence="1" key="1">
    <citation type="submission" date="2020-08" db="EMBL/GenBank/DDBJ databases">
        <authorList>
            <person name="Cejkova D."/>
            <person name="Kubasova T."/>
            <person name="Jahodarova E."/>
            <person name="Rychlik I."/>
        </authorList>
    </citation>
    <scope>NUCLEOTIDE SEQUENCE</scope>
    <source>
        <strain evidence="1">An559</strain>
    </source>
</reference>
<accession>A0A939BCR9</accession>
<dbReference type="EMBL" id="JACJKY010000005">
    <property type="protein sequence ID" value="MBM6920409.1"/>
    <property type="molecule type" value="Genomic_DNA"/>
</dbReference>
<organism evidence="1 2">
    <name type="scientific">Merdimmobilis hominis</name>
    <dbReference type="NCBI Taxonomy" id="2897707"/>
    <lineage>
        <taxon>Bacteria</taxon>
        <taxon>Bacillati</taxon>
        <taxon>Bacillota</taxon>
        <taxon>Clostridia</taxon>
        <taxon>Eubacteriales</taxon>
        <taxon>Oscillospiraceae</taxon>
        <taxon>Merdimmobilis</taxon>
    </lineage>
</organism>
<keyword evidence="2" id="KW-1185">Reference proteome</keyword>